<dbReference type="SUPFAM" id="SSF48576">
    <property type="entry name" value="Terpenoid synthases"/>
    <property type="match status" value="1"/>
</dbReference>
<protein>
    <submittedName>
        <fullName evidence="8">Heptaprenyl diphosphate synthase subunit II</fullName>
    </submittedName>
</protein>
<comment type="caution">
    <text evidence="8">The sequence shown here is derived from an EMBL/GenBank/DDBJ whole genome shotgun (WGS) entry which is preliminary data.</text>
</comment>
<dbReference type="PROSITE" id="PS00723">
    <property type="entry name" value="POLYPRENYL_SYNTHASE_1"/>
    <property type="match status" value="1"/>
</dbReference>
<comment type="cofactor">
    <cofactor evidence="1">
        <name>Mg(2+)</name>
        <dbReference type="ChEBI" id="CHEBI:18420"/>
    </cofactor>
</comment>
<evidence type="ECO:0000256" key="4">
    <source>
        <dbReference type="ARBA" id="ARBA00022723"/>
    </source>
</evidence>
<keyword evidence="4" id="KW-0479">Metal-binding</keyword>
<evidence type="ECO:0000256" key="6">
    <source>
        <dbReference type="RuleBase" id="RU004466"/>
    </source>
</evidence>
<dbReference type="CDD" id="cd00685">
    <property type="entry name" value="Trans_IPPS_HT"/>
    <property type="match status" value="1"/>
</dbReference>
<dbReference type="GO" id="GO:0008299">
    <property type="term" value="P:isoprenoid biosynthetic process"/>
    <property type="evidence" value="ECO:0007669"/>
    <property type="project" value="InterPro"/>
</dbReference>
<dbReference type="InterPro" id="IPR008949">
    <property type="entry name" value="Isoprenoid_synthase_dom_sf"/>
</dbReference>
<keyword evidence="7" id="KW-0472">Membrane</keyword>
<evidence type="ECO:0000256" key="3">
    <source>
        <dbReference type="ARBA" id="ARBA00022679"/>
    </source>
</evidence>
<evidence type="ECO:0000313" key="8">
    <source>
        <dbReference type="EMBL" id="EST11720.1"/>
    </source>
</evidence>
<sequence length="335" mass="38238">MNSYNGWQRKVKEMTLSRIYSEQKRNLKMIEKRLESVLKTSHPILSEASLELLKAGGKRIRPLLTLLCAQYGDPDRREVMDSAVMLELIHMASLVHDDVVDDSELRRGKPTVKAKWDNRVAMFTGDYIFAKAIELISDFKNPEVHLSISKVIRDLSLGEIDQIKELYNWKQNLRVYLRRIKRKTALLMALSCQLGALASGCSSYVAMKLFYFGYYMGMSYQITDDILDFVGTEKQLGKPAGGDLKNGNITLPTFFALNTFGLRESILQVLETDHPDAETWAQVIQSIRDSGAIQASERLSDAYLRKGQEILDRLPQQRVTRSLKEIANYIGTRNY</sequence>
<organism evidence="8 9">
    <name type="scientific">Sporolactobacillus laevolacticus DSM 442</name>
    <dbReference type="NCBI Taxonomy" id="1395513"/>
    <lineage>
        <taxon>Bacteria</taxon>
        <taxon>Bacillati</taxon>
        <taxon>Bacillota</taxon>
        <taxon>Bacilli</taxon>
        <taxon>Bacillales</taxon>
        <taxon>Sporolactobacillaceae</taxon>
        <taxon>Sporolactobacillus</taxon>
    </lineage>
</organism>
<dbReference type="PATRIC" id="fig|1395513.3.peg.2161"/>
<feature type="transmembrane region" description="Helical" evidence="7">
    <location>
        <begin position="184"/>
        <end position="207"/>
    </location>
</feature>
<evidence type="ECO:0000256" key="2">
    <source>
        <dbReference type="ARBA" id="ARBA00006706"/>
    </source>
</evidence>
<dbReference type="eggNOG" id="COG0142">
    <property type="taxonomic scope" value="Bacteria"/>
</dbReference>
<dbReference type="Pfam" id="PF00348">
    <property type="entry name" value="polyprenyl_synt"/>
    <property type="match status" value="1"/>
</dbReference>
<gene>
    <name evidence="8" type="ORF">P343_10700</name>
</gene>
<evidence type="ECO:0000313" key="9">
    <source>
        <dbReference type="Proteomes" id="UP000018296"/>
    </source>
</evidence>
<dbReference type="Gene3D" id="1.10.600.10">
    <property type="entry name" value="Farnesyl Diphosphate Synthase"/>
    <property type="match status" value="1"/>
</dbReference>
<dbReference type="PANTHER" id="PTHR12001:SF69">
    <property type="entry name" value="ALL TRANS-POLYPRENYL-DIPHOSPHATE SYNTHASE PDSS1"/>
    <property type="match status" value="1"/>
</dbReference>
<evidence type="ECO:0000256" key="7">
    <source>
        <dbReference type="SAM" id="Phobius"/>
    </source>
</evidence>
<reference evidence="8 9" key="1">
    <citation type="journal article" date="2013" name="Genome Announc.">
        <title>Genome Sequence of Sporolactobacillus laevolacticus DSM442, an Efficient Polymer-Grade D-Lactate Producer from Agricultural Waste Cottonseed as a Nitrogen Source.</title>
        <authorList>
            <person name="Wang H."/>
            <person name="Wang L."/>
            <person name="Ju J."/>
            <person name="Yu B."/>
            <person name="Ma Y."/>
        </authorList>
    </citation>
    <scope>NUCLEOTIDE SEQUENCE [LARGE SCALE GENOMIC DNA]</scope>
    <source>
        <strain evidence="8 9">DSM 442</strain>
    </source>
</reference>
<comment type="similarity">
    <text evidence="2 6">Belongs to the FPP/GGPP synthase family.</text>
</comment>
<keyword evidence="7" id="KW-1133">Transmembrane helix</keyword>
<keyword evidence="3 6" id="KW-0808">Transferase</keyword>
<accession>V6IWV1</accession>
<dbReference type="Proteomes" id="UP000018296">
    <property type="component" value="Unassembled WGS sequence"/>
</dbReference>
<evidence type="ECO:0000256" key="1">
    <source>
        <dbReference type="ARBA" id="ARBA00001946"/>
    </source>
</evidence>
<dbReference type="AlphaFoldDB" id="V6IWV1"/>
<dbReference type="InterPro" id="IPR000092">
    <property type="entry name" value="Polyprenyl_synt"/>
</dbReference>
<dbReference type="STRING" id="1395513.P343_10700"/>
<dbReference type="SFLD" id="SFLDS00005">
    <property type="entry name" value="Isoprenoid_Synthase_Type_I"/>
    <property type="match status" value="1"/>
</dbReference>
<dbReference type="GO" id="GO:0046872">
    <property type="term" value="F:metal ion binding"/>
    <property type="evidence" value="ECO:0007669"/>
    <property type="project" value="UniProtKB-KW"/>
</dbReference>
<dbReference type="PANTHER" id="PTHR12001">
    <property type="entry name" value="GERANYLGERANYL PYROPHOSPHATE SYNTHASE"/>
    <property type="match status" value="1"/>
</dbReference>
<dbReference type="EMBL" id="AWTC01000009">
    <property type="protein sequence ID" value="EST11720.1"/>
    <property type="molecule type" value="Genomic_DNA"/>
</dbReference>
<evidence type="ECO:0000256" key="5">
    <source>
        <dbReference type="ARBA" id="ARBA00022842"/>
    </source>
</evidence>
<keyword evidence="7" id="KW-0812">Transmembrane</keyword>
<dbReference type="PROSITE" id="PS00444">
    <property type="entry name" value="POLYPRENYL_SYNTHASE_2"/>
    <property type="match status" value="1"/>
</dbReference>
<proteinExistence type="inferred from homology"/>
<dbReference type="GO" id="GO:0004659">
    <property type="term" value="F:prenyltransferase activity"/>
    <property type="evidence" value="ECO:0007669"/>
    <property type="project" value="InterPro"/>
</dbReference>
<keyword evidence="5" id="KW-0460">Magnesium</keyword>
<dbReference type="InterPro" id="IPR033749">
    <property type="entry name" value="Polyprenyl_synt_CS"/>
</dbReference>
<name>V6IWV1_9BACL</name>
<keyword evidence="9" id="KW-1185">Reference proteome</keyword>